<dbReference type="KEGG" id="ttf:THTE_3160"/>
<evidence type="ECO:0000313" key="2">
    <source>
        <dbReference type="Proteomes" id="UP000215086"/>
    </source>
</evidence>
<protein>
    <submittedName>
        <fullName evidence="1">Uncharacterized protein</fullName>
    </submittedName>
</protein>
<dbReference type="AlphaFoldDB" id="A0A286RIK5"/>
<reference evidence="1 2" key="1">
    <citation type="journal article" name="Front. Microbiol.">
        <title>Sugar Metabolism of the First Thermophilic Planctomycete Thermogutta terrifontis: Comparative Genomic and Transcriptomic Approaches.</title>
        <authorList>
            <person name="Elcheninov A.G."/>
            <person name="Menzel P."/>
            <person name="Gudbergsdottir S.R."/>
            <person name="Slesarev A.I."/>
            <person name="Kadnikov V.V."/>
            <person name="Krogh A."/>
            <person name="Bonch-Osmolovskaya E.A."/>
            <person name="Peng X."/>
            <person name="Kublanov I.V."/>
        </authorList>
    </citation>
    <scope>NUCLEOTIDE SEQUENCE [LARGE SCALE GENOMIC DNA]</scope>
    <source>
        <strain evidence="1 2">R1</strain>
    </source>
</reference>
<dbReference type="EMBL" id="CP018477">
    <property type="protein sequence ID" value="ASV75762.1"/>
    <property type="molecule type" value="Genomic_DNA"/>
</dbReference>
<proteinExistence type="predicted"/>
<sequence length="40" mass="4650">MPKLTRLCRTEDKARMDQRQTGCELRKDALKANCTLGRKN</sequence>
<gene>
    <name evidence="1" type="ORF">THTE_3160</name>
</gene>
<accession>A0A286RIK5</accession>
<dbReference type="Proteomes" id="UP000215086">
    <property type="component" value="Chromosome"/>
</dbReference>
<evidence type="ECO:0000313" key="1">
    <source>
        <dbReference type="EMBL" id="ASV75762.1"/>
    </source>
</evidence>
<organism evidence="1 2">
    <name type="scientific">Thermogutta terrifontis</name>
    <dbReference type="NCBI Taxonomy" id="1331910"/>
    <lineage>
        <taxon>Bacteria</taxon>
        <taxon>Pseudomonadati</taxon>
        <taxon>Planctomycetota</taxon>
        <taxon>Planctomycetia</taxon>
        <taxon>Pirellulales</taxon>
        <taxon>Thermoguttaceae</taxon>
        <taxon>Thermogutta</taxon>
    </lineage>
</organism>
<name>A0A286RIK5_9BACT</name>
<keyword evidence="2" id="KW-1185">Reference proteome</keyword>